<name>A0A1H7LK65_STIAU</name>
<dbReference type="EMBL" id="FOAP01000003">
    <property type="protein sequence ID" value="SEK99311.1"/>
    <property type="molecule type" value="Genomic_DNA"/>
</dbReference>
<organism evidence="1 2">
    <name type="scientific">Stigmatella aurantiaca</name>
    <dbReference type="NCBI Taxonomy" id="41"/>
    <lineage>
        <taxon>Bacteria</taxon>
        <taxon>Pseudomonadati</taxon>
        <taxon>Myxococcota</taxon>
        <taxon>Myxococcia</taxon>
        <taxon>Myxococcales</taxon>
        <taxon>Cystobacterineae</taxon>
        <taxon>Archangiaceae</taxon>
        <taxon>Stigmatella</taxon>
    </lineage>
</organism>
<protein>
    <recommendedName>
        <fullName evidence="3">Transcriptional regulator, AbiEi antitoxin, Type IV TA system</fullName>
    </recommendedName>
</protein>
<dbReference type="AlphaFoldDB" id="A0A1H7LK65"/>
<keyword evidence="2" id="KW-1185">Reference proteome</keyword>
<dbReference type="RefSeq" id="WP_075005860.1">
    <property type="nucleotide sequence ID" value="NZ_FOAP01000003.1"/>
</dbReference>
<evidence type="ECO:0000313" key="2">
    <source>
        <dbReference type="Proteomes" id="UP000182719"/>
    </source>
</evidence>
<dbReference type="OrthoDB" id="583588at2"/>
<gene>
    <name evidence="1" type="ORF">SAMN05444354_103263</name>
</gene>
<proteinExistence type="predicted"/>
<reference evidence="2" key="1">
    <citation type="submission" date="2016-10" db="EMBL/GenBank/DDBJ databases">
        <authorList>
            <person name="Varghese N."/>
            <person name="Submissions S."/>
        </authorList>
    </citation>
    <scope>NUCLEOTIDE SEQUENCE [LARGE SCALE GENOMIC DNA]</scope>
    <source>
        <strain evidence="2">DSM 17044</strain>
    </source>
</reference>
<accession>A0A1H7LK65</accession>
<dbReference type="Proteomes" id="UP000182719">
    <property type="component" value="Unassembled WGS sequence"/>
</dbReference>
<evidence type="ECO:0008006" key="3">
    <source>
        <dbReference type="Google" id="ProtNLM"/>
    </source>
</evidence>
<sequence>MAAMALPPLEQGRVYRTQDFELWSSNPSRFAADLVEKGVLVQVTHGLFACPKRSKFGVVPPGDDALMRAFLKGSPFVFTGPERWNALGLGATAVFAAPLVYNTKRSGTVDLGGRLFELRRVAFPQAPSQEWFVVDLLENADRAGTSRTELAGALVRALARGSFDRERLREMAQRYGTKATRDWVYSALRASAV</sequence>
<evidence type="ECO:0000313" key="1">
    <source>
        <dbReference type="EMBL" id="SEK99311.1"/>
    </source>
</evidence>